<dbReference type="Pfam" id="PF12796">
    <property type="entry name" value="Ank_2"/>
    <property type="match status" value="4"/>
</dbReference>
<dbReference type="InterPro" id="IPR007111">
    <property type="entry name" value="NACHT_NTPase"/>
</dbReference>
<feature type="domain" description="NACHT" evidence="5">
    <location>
        <begin position="436"/>
        <end position="585"/>
    </location>
</feature>
<feature type="repeat" description="ANK" evidence="3">
    <location>
        <begin position="1085"/>
        <end position="1118"/>
    </location>
</feature>
<dbReference type="Proteomes" id="UP000256645">
    <property type="component" value="Unassembled WGS sequence"/>
</dbReference>
<dbReference type="PROSITE" id="PS50837">
    <property type="entry name" value="NACHT"/>
    <property type="match status" value="1"/>
</dbReference>
<dbReference type="PROSITE" id="PS50088">
    <property type="entry name" value="ANK_REPEAT"/>
    <property type="match status" value="11"/>
</dbReference>
<dbReference type="InterPro" id="IPR055497">
    <property type="entry name" value="DUF7069"/>
</dbReference>
<dbReference type="InterPro" id="IPR036770">
    <property type="entry name" value="Ankyrin_rpt-contain_sf"/>
</dbReference>
<feature type="repeat" description="ANK" evidence="3">
    <location>
        <begin position="1322"/>
        <end position="1349"/>
    </location>
</feature>
<dbReference type="STRING" id="1849047.A0A3D8QKE8"/>
<feature type="repeat" description="ANK" evidence="3">
    <location>
        <begin position="1153"/>
        <end position="1177"/>
    </location>
</feature>
<dbReference type="Pfam" id="PF13637">
    <property type="entry name" value="Ank_4"/>
    <property type="match status" value="1"/>
</dbReference>
<keyword evidence="1" id="KW-0677">Repeat</keyword>
<dbReference type="Gene3D" id="1.25.40.20">
    <property type="entry name" value="Ankyrin repeat-containing domain"/>
    <property type="match status" value="4"/>
</dbReference>
<organism evidence="6 7">
    <name type="scientific">Coleophoma cylindrospora</name>
    <dbReference type="NCBI Taxonomy" id="1849047"/>
    <lineage>
        <taxon>Eukaryota</taxon>
        <taxon>Fungi</taxon>
        <taxon>Dikarya</taxon>
        <taxon>Ascomycota</taxon>
        <taxon>Pezizomycotina</taxon>
        <taxon>Leotiomycetes</taxon>
        <taxon>Helotiales</taxon>
        <taxon>Dermateaceae</taxon>
        <taxon>Coleophoma</taxon>
    </lineage>
</organism>
<evidence type="ECO:0000256" key="2">
    <source>
        <dbReference type="ARBA" id="ARBA00023043"/>
    </source>
</evidence>
<dbReference type="Pfam" id="PF24883">
    <property type="entry name" value="NPHP3_N"/>
    <property type="match status" value="1"/>
</dbReference>
<dbReference type="Gene3D" id="3.40.50.300">
    <property type="entry name" value="P-loop containing nucleotide triphosphate hydrolases"/>
    <property type="match status" value="1"/>
</dbReference>
<dbReference type="GO" id="GO:0003824">
    <property type="term" value="F:catalytic activity"/>
    <property type="evidence" value="ECO:0007669"/>
    <property type="project" value="InterPro"/>
</dbReference>
<dbReference type="InterPro" id="IPR056884">
    <property type="entry name" value="NPHP3-like_N"/>
</dbReference>
<dbReference type="PRINTS" id="PR01415">
    <property type="entry name" value="ANKYRIN"/>
</dbReference>
<sequence>MAENRRILKHNDYTVGWICALPDTELVVAGAMLDEEHPMLTADPQDTNSYLLGRIGSHNVVIACLPAAKTGTVSAAVVASNMLRSFKAVRIGLMVGIGGGAPLYKTRVSREAEDEESEDEDEDEDEEEDNDETRDIRLGDVVVSLPSKTSQAVVQYDFGKSIQGGAFVRTSTLNNPPNVVLNALSQLRASHARKGDTISHHLEQMTSRYPAMQQKFKYPGLDKDRCFKSDIVHVEGKKTCKTCCGPNNVNLVERKARANTSPKFHYGTIGSANNVLKDSVLRDQWARKENILCFEMEAAGLMDNFPCLVIRGICDYADSHKSKIWQPYAAATAAAYAKEFLAFITPQCILDQKTIIQVSDPDLLREVAYINASLKDQAEKQDVRYKSDRERTCHRAFKLSNYEGFKNINRKKVPGTCRWVLDHPQYQQWVESQKDNLLWISADPGCGKSVLSRALIENEFRSTTPYSICYFFFKDNEQQDKLAVALCALLHQIFSDQPQLLKYAMPAWEKSGEKLSNETDELWRIFISAATSPESHTITCVLDALDECQDYDRGKVINYLADFYNSSLSKAPRGSFVKFLVTSRPYDHIEVGFGRGIPQHLPTIRLSGERENDKIHEEIDLVIRAEVATLATDIPLSNLAAKALEQALLGLENRTYLWLFLAIGSIRETYNDAEWPDSVSIDSLRLPSSIDDAYEKILSNITDTQKAKATIILHIIVGARRPLTLNEMAVALSVANDPDQQCFKVDEVNRLERRIRRLCGLFVFVNHSKIYLIHQTAKEFLVQKETETSHGYWKHCLKPFHTETVLARICVDYLCLRDLDTVKALPRYQVRNPGDRPLQSYSDTSDPINNAEGCQRSNVNALLDYAAEHWPNHIRESTPISEQLLVKVNSLYQQDLHRFSLWFCIYWQAQTSYEDQPDMDAIILAAFTGHDFTLRDLLNVENIDLEIRDSEGRTALYWAASRGYESTVRLLLDSHANVNAQGSPYGSALQAASARGHETIVKLLLDNHADVNAKGGPYGSALQAASAEGHEAIVKLLLDAGKVEVDTKDKYGMTPLSYASEKGYKSIIQLLLDTGKAEVNARNKSGTTPLLHATKNGHDSAVRALLATSRVEVNTKDSKSRVPLSYAAERGYTSLVQLLLDSGKVEADAKDKEGTTPLSYAANRGHASIVQLLLDSGKVEADVKDKEGATPLSYAAERGHTSVVQLLLDSGKVDVDAKDEYDKTPLSYAAENGHESVVQVLLDTGKVEINAMENNGRSPLSWAADYGHVSVVQLLLDTGNVEINALDNTGLSPLSLAASNGHESVIQLLMSRGADLDMENTNGWTALQLAVLYGQDNAERLLVRLGASIPEDWLGLEQLFS</sequence>
<feature type="repeat" description="ANK" evidence="3">
    <location>
        <begin position="1221"/>
        <end position="1245"/>
    </location>
</feature>
<dbReference type="InterPro" id="IPR002110">
    <property type="entry name" value="Ankyrin_rpt"/>
</dbReference>
<feature type="repeat" description="ANK" evidence="3">
    <location>
        <begin position="1119"/>
        <end position="1143"/>
    </location>
</feature>
<dbReference type="OrthoDB" id="163438at2759"/>
<accession>A0A3D8QKE8</accession>
<proteinExistence type="predicted"/>
<comment type="caution">
    <text evidence="6">The sequence shown here is derived from an EMBL/GenBank/DDBJ whole genome shotgun (WGS) entry which is preliminary data.</text>
</comment>
<feature type="compositionally biased region" description="Acidic residues" evidence="4">
    <location>
        <begin position="112"/>
        <end position="132"/>
    </location>
</feature>
<name>A0A3D8QKE8_9HELO</name>
<evidence type="ECO:0000256" key="1">
    <source>
        <dbReference type="ARBA" id="ARBA00022737"/>
    </source>
</evidence>
<evidence type="ECO:0000259" key="5">
    <source>
        <dbReference type="PROSITE" id="PS50837"/>
    </source>
</evidence>
<feature type="repeat" description="ANK" evidence="3">
    <location>
        <begin position="1289"/>
        <end position="1321"/>
    </location>
</feature>
<evidence type="ECO:0000256" key="3">
    <source>
        <dbReference type="PROSITE-ProRule" id="PRU00023"/>
    </source>
</evidence>
<feature type="repeat" description="ANK" evidence="3">
    <location>
        <begin position="1187"/>
        <end position="1211"/>
    </location>
</feature>
<dbReference type="SUPFAM" id="SSF48403">
    <property type="entry name" value="Ankyrin repeat"/>
    <property type="match status" value="2"/>
</dbReference>
<evidence type="ECO:0000256" key="4">
    <source>
        <dbReference type="SAM" id="MobiDB-lite"/>
    </source>
</evidence>
<feature type="repeat" description="ANK" evidence="3">
    <location>
        <begin position="1255"/>
        <end position="1279"/>
    </location>
</feature>
<evidence type="ECO:0000313" key="6">
    <source>
        <dbReference type="EMBL" id="RDW62198.1"/>
    </source>
</evidence>
<dbReference type="PANTHER" id="PTHR24126:SF14">
    <property type="entry name" value="ANK_REP_REGION DOMAIN-CONTAINING PROTEIN"/>
    <property type="match status" value="1"/>
</dbReference>
<keyword evidence="2 3" id="KW-0040">ANK repeat</keyword>
<evidence type="ECO:0000313" key="7">
    <source>
        <dbReference type="Proteomes" id="UP000256645"/>
    </source>
</evidence>
<dbReference type="PANTHER" id="PTHR24126">
    <property type="entry name" value="ANKYRIN REPEAT, PH AND SEC7 DOMAIN CONTAINING PROTEIN SECG-RELATED"/>
    <property type="match status" value="1"/>
</dbReference>
<feature type="repeat" description="ANK" evidence="3">
    <location>
        <begin position="951"/>
        <end position="983"/>
    </location>
</feature>
<dbReference type="Pfam" id="PF23239">
    <property type="entry name" value="DUF7069"/>
    <property type="match status" value="1"/>
</dbReference>
<dbReference type="Gene3D" id="3.40.50.1580">
    <property type="entry name" value="Nucleoside phosphorylase domain"/>
    <property type="match status" value="1"/>
</dbReference>
<dbReference type="EMBL" id="PDLM01000014">
    <property type="protein sequence ID" value="RDW62198.1"/>
    <property type="molecule type" value="Genomic_DNA"/>
</dbReference>
<feature type="repeat" description="ANK" evidence="3">
    <location>
        <begin position="987"/>
        <end position="1016"/>
    </location>
</feature>
<dbReference type="SUPFAM" id="SSF53167">
    <property type="entry name" value="Purine and uridine phosphorylases"/>
    <property type="match status" value="1"/>
</dbReference>
<feature type="region of interest" description="Disordered" evidence="4">
    <location>
        <begin position="107"/>
        <end position="136"/>
    </location>
</feature>
<keyword evidence="7" id="KW-1185">Reference proteome</keyword>
<dbReference type="InterPro" id="IPR035994">
    <property type="entry name" value="Nucleoside_phosphorylase_sf"/>
</dbReference>
<feature type="repeat" description="ANK" evidence="3">
    <location>
        <begin position="1051"/>
        <end position="1075"/>
    </location>
</feature>
<dbReference type="InterPro" id="IPR054471">
    <property type="entry name" value="GPIID_WHD"/>
</dbReference>
<gene>
    <name evidence="6" type="ORF">BP6252_11631</name>
</gene>
<dbReference type="InterPro" id="IPR027417">
    <property type="entry name" value="P-loop_NTPase"/>
</dbReference>
<reference evidence="6 7" key="1">
    <citation type="journal article" date="2018" name="IMA Fungus">
        <title>IMA Genome-F 9: Draft genome sequence of Annulohypoxylon stygium, Aspergillus mulundensis, Berkeleyomyces basicola (syn. Thielaviopsis basicola), Ceratocystis smalleyi, two Cercospora beticola strains, Coleophoma cylindrospora, Fusarium fracticaudum, Phialophora cf. hyalina, and Morchella septimelata.</title>
        <authorList>
            <person name="Wingfield B.D."/>
            <person name="Bills G.F."/>
            <person name="Dong Y."/>
            <person name="Huang W."/>
            <person name="Nel W.J."/>
            <person name="Swalarsk-Parry B.S."/>
            <person name="Vaghefi N."/>
            <person name="Wilken P.M."/>
            <person name="An Z."/>
            <person name="de Beer Z.W."/>
            <person name="De Vos L."/>
            <person name="Chen L."/>
            <person name="Duong T.A."/>
            <person name="Gao Y."/>
            <person name="Hammerbacher A."/>
            <person name="Kikkert J.R."/>
            <person name="Li Y."/>
            <person name="Li H."/>
            <person name="Li K."/>
            <person name="Li Q."/>
            <person name="Liu X."/>
            <person name="Ma X."/>
            <person name="Naidoo K."/>
            <person name="Pethybridge S.J."/>
            <person name="Sun J."/>
            <person name="Steenkamp E.T."/>
            <person name="van der Nest M.A."/>
            <person name="van Wyk S."/>
            <person name="Wingfield M.J."/>
            <person name="Xiong C."/>
            <person name="Yue Q."/>
            <person name="Zhang X."/>
        </authorList>
    </citation>
    <scope>NUCLEOTIDE SEQUENCE [LARGE SCALE GENOMIC DNA]</scope>
    <source>
        <strain evidence="6 7">BP6252</strain>
    </source>
</reference>
<dbReference type="Pfam" id="PF22939">
    <property type="entry name" value="WHD_GPIID"/>
    <property type="match status" value="1"/>
</dbReference>
<dbReference type="PROSITE" id="PS50297">
    <property type="entry name" value="ANK_REP_REGION"/>
    <property type="match status" value="9"/>
</dbReference>
<protein>
    <recommendedName>
        <fullName evidence="5">NACHT domain-containing protein</fullName>
    </recommendedName>
</protein>
<dbReference type="GO" id="GO:0009116">
    <property type="term" value="P:nucleoside metabolic process"/>
    <property type="evidence" value="ECO:0007669"/>
    <property type="project" value="InterPro"/>
</dbReference>
<dbReference type="SMART" id="SM00248">
    <property type="entry name" value="ANK"/>
    <property type="match status" value="12"/>
</dbReference>